<gene>
    <name evidence="1" type="ORF">BEN49_03700</name>
</gene>
<name>A0A1G1TMQ3_9BACT</name>
<evidence type="ECO:0000313" key="1">
    <source>
        <dbReference type="EMBL" id="OGX92147.1"/>
    </source>
</evidence>
<sequence>MQATGCRKLLNDNTNVTGQWLPESTGWVISELLPGLHAAGLRHMAWVYAADSGSWRSAEVTLALAAAAPTVMAFHDVPEAYTWLVAAGGAAAGAPTA</sequence>
<evidence type="ECO:0008006" key="3">
    <source>
        <dbReference type="Google" id="ProtNLM"/>
    </source>
</evidence>
<accession>A0A1G1TMQ3</accession>
<proteinExistence type="predicted"/>
<organism evidence="1 2">
    <name type="scientific">Hymenobacter coccineus</name>
    <dbReference type="NCBI Taxonomy" id="1908235"/>
    <lineage>
        <taxon>Bacteria</taxon>
        <taxon>Pseudomonadati</taxon>
        <taxon>Bacteroidota</taxon>
        <taxon>Cytophagia</taxon>
        <taxon>Cytophagales</taxon>
        <taxon>Hymenobacteraceae</taxon>
        <taxon>Hymenobacter</taxon>
    </lineage>
</organism>
<protein>
    <recommendedName>
        <fullName evidence="3">STAS/SEC14 domain-containing protein</fullName>
    </recommendedName>
</protein>
<dbReference type="Proteomes" id="UP000177506">
    <property type="component" value="Unassembled WGS sequence"/>
</dbReference>
<dbReference type="AlphaFoldDB" id="A0A1G1TMQ3"/>
<reference evidence="1 2" key="1">
    <citation type="submission" date="2016-08" db="EMBL/GenBank/DDBJ databases">
        <title>Hymenobacter coccineus sp. nov., Hymenobacter lapidarius sp. nov. and Hymenobacter glacialis sp. nov., isolated from Antarctic soil.</title>
        <authorList>
            <person name="Sedlacek I."/>
            <person name="Kralova S."/>
            <person name="Kyrova K."/>
            <person name="Maslanova I."/>
            <person name="Stankova E."/>
            <person name="Vrbovska V."/>
            <person name="Nemec M."/>
            <person name="Bartak M."/>
            <person name="Svec P."/>
            <person name="Busse H.-J."/>
            <person name="Pantucek R."/>
        </authorList>
    </citation>
    <scope>NUCLEOTIDE SEQUENCE [LARGE SCALE GENOMIC DNA]</scope>
    <source>
        <strain evidence="1 2">CCM 8649</strain>
    </source>
</reference>
<keyword evidence="2" id="KW-1185">Reference proteome</keyword>
<dbReference type="EMBL" id="MDZA01000011">
    <property type="protein sequence ID" value="OGX92147.1"/>
    <property type="molecule type" value="Genomic_DNA"/>
</dbReference>
<evidence type="ECO:0000313" key="2">
    <source>
        <dbReference type="Proteomes" id="UP000177506"/>
    </source>
</evidence>
<comment type="caution">
    <text evidence="1">The sequence shown here is derived from an EMBL/GenBank/DDBJ whole genome shotgun (WGS) entry which is preliminary data.</text>
</comment>